<evidence type="ECO:0000256" key="6">
    <source>
        <dbReference type="ARBA" id="ARBA00022723"/>
    </source>
</evidence>
<keyword evidence="13" id="KW-1185">Reference proteome</keyword>
<dbReference type="GO" id="GO:0005737">
    <property type="term" value="C:cytoplasm"/>
    <property type="evidence" value="ECO:0007669"/>
    <property type="project" value="UniProtKB-SubCell"/>
</dbReference>
<dbReference type="Pfam" id="PF00403">
    <property type="entry name" value="HMA"/>
    <property type="match status" value="1"/>
</dbReference>
<dbReference type="GO" id="GO:0005507">
    <property type="term" value="F:copper ion binding"/>
    <property type="evidence" value="ECO:0007669"/>
    <property type="project" value="InterPro"/>
</dbReference>
<proteinExistence type="inferred from homology"/>
<evidence type="ECO:0000259" key="11">
    <source>
        <dbReference type="PROSITE" id="PS50846"/>
    </source>
</evidence>
<dbReference type="InterPro" id="IPR024134">
    <property type="entry name" value="SOD_Cu/Zn_/chaperone"/>
</dbReference>
<dbReference type="GO" id="GO:0006801">
    <property type="term" value="P:superoxide metabolic process"/>
    <property type="evidence" value="ECO:0007669"/>
    <property type="project" value="InterPro"/>
</dbReference>
<dbReference type="SUPFAM" id="SSF49329">
    <property type="entry name" value="Cu,Zn superoxide dismutase-like"/>
    <property type="match status" value="1"/>
</dbReference>
<name>A0A8H8DB93_9ASCO</name>
<dbReference type="Gene3D" id="3.30.70.100">
    <property type="match status" value="1"/>
</dbReference>
<keyword evidence="9" id="KW-0143">Chaperone</keyword>
<dbReference type="InterPro" id="IPR036423">
    <property type="entry name" value="SOD-like_Cu/Zn_dom_sf"/>
</dbReference>
<feature type="domain" description="HMA" evidence="11">
    <location>
        <begin position="5"/>
        <end position="68"/>
    </location>
</feature>
<evidence type="ECO:0000256" key="7">
    <source>
        <dbReference type="ARBA" id="ARBA00023008"/>
    </source>
</evidence>
<comment type="function">
    <text evidence="10">Copper chaperone for superoxide dismutase 1 (SOD1). Binds copper ions and delivers them specifically to SOD1.</text>
</comment>
<comment type="caution">
    <text evidence="12">The sequence shown here is derived from an EMBL/GenBank/DDBJ whole genome shotgun (WGS) entry which is preliminary data.</text>
</comment>
<keyword evidence="6" id="KW-0479">Metal-binding</keyword>
<dbReference type="Gene3D" id="2.60.40.200">
    <property type="entry name" value="Superoxide dismutase, copper/zinc binding domain"/>
    <property type="match status" value="1"/>
</dbReference>
<dbReference type="CDD" id="cd00371">
    <property type="entry name" value="HMA"/>
    <property type="match status" value="1"/>
</dbReference>
<evidence type="ECO:0000313" key="12">
    <source>
        <dbReference type="EMBL" id="KAG5417501.1"/>
    </source>
</evidence>
<dbReference type="OrthoDB" id="666972at2759"/>
<dbReference type="InterPro" id="IPR006121">
    <property type="entry name" value="HMA_dom"/>
</dbReference>
<evidence type="ECO:0000256" key="9">
    <source>
        <dbReference type="ARBA" id="ARBA00023186"/>
    </source>
</evidence>
<reference evidence="12 13" key="1">
    <citation type="submission" date="2020-12" db="EMBL/GenBank/DDBJ databases">
        <title>Effect of drift, selection, and recombination on the evolution of hybrid genomes in Candida yeast pathogens.</title>
        <authorList>
            <person name="Mixao V."/>
            <person name="Ksiezopolska E."/>
            <person name="Saus E."/>
            <person name="Boekhout T."/>
            <person name="Gacser A."/>
            <person name="Gabaldon T."/>
        </authorList>
    </citation>
    <scope>NUCLEOTIDE SEQUENCE [LARGE SCALE GENOMIC DNA]</scope>
    <source>
        <strain evidence="12 13">BP57</strain>
    </source>
</reference>
<dbReference type="AlphaFoldDB" id="A0A8H8DB93"/>
<comment type="subcellular location">
    <subcellularLocation>
        <location evidence="2">Cytoplasm</location>
    </subcellularLocation>
</comment>
<gene>
    <name evidence="12" type="ORF">I9W82_005136</name>
</gene>
<evidence type="ECO:0000256" key="2">
    <source>
        <dbReference type="ARBA" id="ARBA00004496"/>
    </source>
</evidence>
<evidence type="ECO:0000256" key="8">
    <source>
        <dbReference type="ARBA" id="ARBA00023157"/>
    </source>
</evidence>
<keyword evidence="5" id="KW-0963">Cytoplasm</keyword>
<dbReference type="InterPro" id="IPR036163">
    <property type="entry name" value="HMA_dom_sf"/>
</dbReference>
<keyword evidence="7" id="KW-0186">Copper</keyword>
<dbReference type="PROSITE" id="PS50846">
    <property type="entry name" value="HMA_2"/>
    <property type="match status" value="1"/>
</dbReference>
<evidence type="ECO:0000313" key="13">
    <source>
        <dbReference type="Proteomes" id="UP000669133"/>
    </source>
</evidence>
<accession>A0A8H8DB93</accession>
<evidence type="ECO:0000256" key="5">
    <source>
        <dbReference type="ARBA" id="ARBA00022490"/>
    </source>
</evidence>
<dbReference type="EMBL" id="JAEOAQ010000007">
    <property type="protein sequence ID" value="KAG5417501.1"/>
    <property type="molecule type" value="Genomic_DNA"/>
</dbReference>
<dbReference type="FunFam" id="2.60.40.200:FF:000014">
    <property type="entry name" value="Superoxide dismutase 1 copper chaperone"/>
    <property type="match status" value="1"/>
</dbReference>
<dbReference type="Proteomes" id="UP000669133">
    <property type="component" value="Unassembled WGS sequence"/>
</dbReference>
<evidence type="ECO:0000256" key="10">
    <source>
        <dbReference type="ARBA" id="ARBA00058842"/>
    </source>
</evidence>
<keyword evidence="8" id="KW-1015">Disulfide bond</keyword>
<evidence type="ECO:0000256" key="4">
    <source>
        <dbReference type="ARBA" id="ARBA00016103"/>
    </source>
</evidence>
<comment type="similarity">
    <text evidence="3">Belongs to the CCS1 family.</text>
</comment>
<sequence>MTASAFEIVFAVPMECGSCVESITNVLKPLKGIDKFDINLKSNLVTTEGSLPLSEIVKAIQSTGRDAIIRGTGKPDSAAVCILESFDPKDRFKPVKGLARIVQVSPQNVFVDLTVNGLPKGVYYPSIRASGNLSEGAISTGKLFYALDPVNVNQPSNASTTINSLGASSTEDSEELYAGQSFLYANLTPNEIIGRSIILSKLQNEVTKDSLVGVIARSAGAWENDKQICSCSGKTIWQERTDARAHGVAV</sequence>
<evidence type="ECO:0000256" key="1">
    <source>
        <dbReference type="ARBA" id="ARBA00001973"/>
    </source>
</evidence>
<dbReference type="FunFam" id="3.30.70.100:FF:000038">
    <property type="entry name" value="Superoxide dismutase 1 copper chaperone"/>
    <property type="match status" value="1"/>
</dbReference>
<dbReference type="GeneID" id="93653765"/>
<protein>
    <recommendedName>
        <fullName evidence="4">Superoxide dismutase 1 copper chaperone</fullName>
    </recommendedName>
</protein>
<dbReference type="RefSeq" id="XP_067546617.1">
    <property type="nucleotide sequence ID" value="XM_067694281.1"/>
</dbReference>
<dbReference type="SUPFAM" id="SSF55008">
    <property type="entry name" value="HMA, heavy metal-associated domain"/>
    <property type="match status" value="1"/>
</dbReference>
<comment type="cofactor">
    <cofactor evidence="1">
        <name>Cu(2+)</name>
        <dbReference type="ChEBI" id="CHEBI:29036"/>
    </cofactor>
</comment>
<organism evidence="12 13">
    <name type="scientific">Candida metapsilosis</name>
    <dbReference type="NCBI Taxonomy" id="273372"/>
    <lineage>
        <taxon>Eukaryota</taxon>
        <taxon>Fungi</taxon>
        <taxon>Dikarya</taxon>
        <taxon>Ascomycota</taxon>
        <taxon>Saccharomycotina</taxon>
        <taxon>Pichiomycetes</taxon>
        <taxon>Debaryomycetaceae</taxon>
        <taxon>Candida/Lodderomyces clade</taxon>
        <taxon>Candida</taxon>
    </lineage>
</organism>
<dbReference type="PANTHER" id="PTHR10003">
    <property type="entry name" value="SUPEROXIDE DISMUTASE CU-ZN -RELATED"/>
    <property type="match status" value="1"/>
</dbReference>
<evidence type="ECO:0000256" key="3">
    <source>
        <dbReference type="ARBA" id="ARBA00010636"/>
    </source>
</evidence>